<dbReference type="STRING" id="8005.ENSEEEP00000004929"/>
<dbReference type="Ensembl" id="ENSEEET00000004996.2">
    <property type="protein sequence ID" value="ENSEEEP00000004929.2"/>
    <property type="gene ID" value="ENSEEEG00000002570.2"/>
</dbReference>
<dbReference type="InterPro" id="IPR049787">
    <property type="entry name" value="SARAH_RASSF6"/>
</dbReference>
<reference evidence="5" key="1">
    <citation type="journal article" date="2014" name="Science">
        <title>Nonhuman genetics. Genomic basis for the convergent evolution of electric organs.</title>
        <authorList>
            <person name="Gallant J.R."/>
            <person name="Traeger L.L."/>
            <person name="Volkening J.D."/>
            <person name="Moffett H."/>
            <person name="Chen P.H."/>
            <person name="Novina C.D."/>
            <person name="Phillips G.N.Jr."/>
            <person name="Anand R."/>
            <person name="Wells G.B."/>
            <person name="Pinch M."/>
            <person name="Guth R."/>
            <person name="Unguez G.A."/>
            <person name="Albert J.S."/>
            <person name="Zakon H.H."/>
            <person name="Samanta M.P."/>
            <person name="Sussman M.R."/>
        </authorList>
    </citation>
    <scope>NUCLEOTIDE SEQUENCE [LARGE SCALE GENOMIC DNA]</scope>
</reference>
<dbReference type="PROSITE" id="PS50951">
    <property type="entry name" value="SARAH"/>
    <property type="match status" value="1"/>
</dbReference>
<feature type="domain" description="SARAH" evidence="3">
    <location>
        <begin position="291"/>
        <end position="338"/>
    </location>
</feature>
<dbReference type="SUPFAM" id="SSF54236">
    <property type="entry name" value="Ubiquitin-like"/>
    <property type="match status" value="1"/>
</dbReference>
<dbReference type="InterPro" id="IPR011524">
    <property type="entry name" value="SARAH_dom"/>
</dbReference>
<evidence type="ECO:0008006" key="6">
    <source>
        <dbReference type="Google" id="ProtNLM"/>
    </source>
</evidence>
<dbReference type="OMA" id="WIFVNER"/>
<dbReference type="CDD" id="cd21895">
    <property type="entry name" value="SARAH_RASSF6"/>
    <property type="match status" value="1"/>
</dbReference>
<organism evidence="4 5">
    <name type="scientific">Electrophorus electricus</name>
    <name type="common">Electric eel</name>
    <name type="synonym">Gymnotus electricus</name>
    <dbReference type="NCBI Taxonomy" id="8005"/>
    <lineage>
        <taxon>Eukaryota</taxon>
        <taxon>Metazoa</taxon>
        <taxon>Chordata</taxon>
        <taxon>Craniata</taxon>
        <taxon>Vertebrata</taxon>
        <taxon>Euteleostomi</taxon>
        <taxon>Actinopterygii</taxon>
        <taxon>Neopterygii</taxon>
        <taxon>Teleostei</taxon>
        <taxon>Ostariophysi</taxon>
        <taxon>Gymnotiformes</taxon>
        <taxon>Gymnotoidei</taxon>
        <taxon>Gymnotidae</taxon>
        <taxon>Electrophorus</taxon>
    </lineage>
</organism>
<gene>
    <name evidence="4" type="primary">RASSF6</name>
</gene>
<reference evidence="4" key="4">
    <citation type="submission" date="2025-08" db="UniProtKB">
        <authorList>
            <consortium name="Ensembl"/>
        </authorList>
    </citation>
    <scope>IDENTIFICATION</scope>
</reference>
<evidence type="ECO:0000256" key="1">
    <source>
        <dbReference type="SAM" id="MobiDB-lite"/>
    </source>
</evidence>
<dbReference type="Gene3D" id="3.10.20.90">
    <property type="entry name" value="Phosphatidylinositol 3-kinase Catalytic Subunit, Chain A, domain 1"/>
    <property type="match status" value="1"/>
</dbReference>
<sequence length="347" mass="39875">MSAGQAGGLVHIGDGRTFSRMRFFSLLNTYNCFLEDKAQLQLNVHENSTGQVTLEGFLVVSWGIKKPIRLKIQDEKQILPSDSTESPGLSPDPISPLGNKRGMTRWGEVDNLNYIDELEEIIQDGSETFKSCAAGYNEYYSRTLRTRRPQPILEDTSSLLRTRSEASLVQKRVKRKTAEEKQSDRQHRFSINGHFYNYKTSIFTPAYGATTNVRINSRLKTHDVIIQLLHKFKIENDPSEFALYCIHQSGERRKLISSDFPLWERFLQGPSENIMSIFLMDTDEEEVSLDVAQYVNLDLPILQQVLLKLQEEENHEIQHIISKFRKQHILLSHCLNSKLVSKTETAL</sequence>
<dbReference type="PANTHER" id="PTHR22738:SF3">
    <property type="entry name" value="RAS ASSOCIATION DOMAIN-CONTAINING PROTEIN 6"/>
    <property type="match status" value="1"/>
</dbReference>
<feature type="region of interest" description="Disordered" evidence="1">
    <location>
        <begin position="79"/>
        <end position="102"/>
    </location>
</feature>
<dbReference type="GO" id="GO:0007165">
    <property type="term" value="P:signal transduction"/>
    <property type="evidence" value="ECO:0007669"/>
    <property type="project" value="InterPro"/>
</dbReference>
<evidence type="ECO:0000259" key="2">
    <source>
        <dbReference type="PROSITE" id="PS50200"/>
    </source>
</evidence>
<dbReference type="SMART" id="SM00314">
    <property type="entry name" value="RA"/>
    <property type="match status" value="1"/>
</dbReference>
<dbReference type="PROSITE" id="PS50200">
    <property type="entry name" value="RA"/>
    <property type="match status" value="1"/>
</dbReference>
<accession>A0A4W4E027</accession>
<evidence type="ECO:0000259" key="3">
    <source>
        <dbReference type="PROSITE" id="PS50951"/>
    </source>
</evidence>
<dbReference type="InterPro" id="IPR033614">
    <property type="entry name" value="RASSF1-6"/>
</dbReference>
<dbReference type="AlphaFoldDB" id="A0A4W4E027"/>
<reference evidence="4" key="3">
    <citation type="submission" date="2020-05" db="EMBL/GenBank/DDBJ databases">
        <title>Electrophorus electricus (electric eel) genome, fEleEle1, primary haplotype.</title>
        <authorList>
            <person name="Myers G."/>
            <person name="Meyer A."/>
            <person name="Fedrigo O."/>
            <person name="Formenti G."/>
            <person name="Rhie A."/>
            <person name="Tracey A."/>
            <person name="Sims Y."/>
            <person name="Jarvis E.D."/>
        </authorList>
    </citation>
    <scope>NUCLEOTIDE SEQUENCE [LARGE SCALE GENOMIC DNA]</scope>
</reference>
<dbReference type="Pfam" id="PF00788">
    <property type="entry name" value="RA"/>
    <property type="match status" value="1"/>
</dbReference>
<name>A0A4W4E027_ELEEL</name>
<feature type="domain" description="Ras-associating" evidence="2">
    <location>
        <begin position="196"/>
        <end position="284"/>
    </location>
</feature>
<reference evidence="4" key="5">
    <citation type="submission" date="2025-09" db="UniProtKB">
        <authorList>
            <consortium name="Ensembl"/>
        </authorList>
    </citation>
    <scope>IDENTIFICATION</scope>
</reference>
<dbReference type="InterPro" id="IPR000159">
    <property type="entry name" value="RA_dom"/>
</dbReference>
<reference evidence="5" key="2">
    <citation type="journal article" date="2017" name="Sci. Adv.">
        <title>A tail of two voltages: Proteomic comparison of the three electric organs of the electric eel.</title>
        <authorList>
            <person name="Traeger L.L."/>
            <person name="Sabat G."/>
            <person name="Barrett-Wilt G.A."/>
            <person name="Wells G.B."/>
            <person name="Sussman M.R."/>
        </authorList>
    </citation>
    <scope>NUCLEOTIDE SEQUENCE [LARGE SCALE GENOMIC DNA]</scope>
</reference>
<dbReference type="PANTHER" id="PTHR22738">
    <property type="entry name" value="RASSF"/>
    <property type="match status" value="1"/>
</dbReference>
<evidence type="ECO:0000313" key="4">
    <source>
        <dbReference type="Ensembl" id="ENSEEEP00000004929.2"/>
    </source>
</evidence>
<protein>
    <recommendedName>
        <fullName evidence="6">Ras association domain family member 6</fullName>
    </recommendedName>
</protein>
<proteinExistence type="predicted"/>
<dbReference type="InterPro" id="IPR029071">
    <property type="entry name" value="Ubiquitin-like_domsf"/>
</dbReference>
<dbReference type="Proteomes" id="UP000314983">
    <property type="component" value="Chromosome 17"/>
</dbReference>
<dbReference type="GeneTree" id="ENSGT00940000159886"/>
<keyword evidence="5" id="KW-1185">Reference proteome</keyword>
<dbReference type="Pfam" id="PF16517">
    <property type="entry name" value="Nore1-SARAH"/>
    <property type="match status" value="1"/>
</dbReference>
<evidence type="ECO:0000313" key="5">
    <source>
        <dbReference type="Proteomes" id="UP000314983"/>
    </source>
</evidence>